<reference evidence="2 3" key="1">
    <citation type="submission" date="2012-11" db="EMBL/GenBank/DDBJ databases">
        <title>Whole genome sequence of Gluconacetobacter xylinus NBRC 13693.</title>
        <authorList>
            <person name="Azuma Y."/>
            <person name="Higashiura N."/>
            <person name="Hirakawa H."/>
            <person name="Matsushita K."/>
        </authorList>
    </citation>
    <scope>NUCLEOTIDE SEQUENCE [LARGE SCALE GENOMIC DNA]</scope>
    <source>
        <strain evidence="2 3">NBRC 13693</strain>
    </source>
</reference>
<sequence length="95" mass="10495">MSEKLSAGKQMVSVQMPADLVDAMDRYGESIERPRSWVMREAVASYLAYEAEKDRATRRALADVDAGRTVSAEAVKAWADSLDQANPLPLPEPKQ</sequence>
<dbReference type="CDD" id="cd22233">
    <property type="entry name" value="RHH_CopAso-like"/>
    <property type="match status" value="1"/>
</dbReference>
<dbReference type="InterPro" id="IPR002145">
    <property type="entry name" value="CopG"/>
</dbReference>
<dbReference type="InterPro" id="IPR052991">
    <property type="entry name" value="Non-func_TypeII_TA_Antitoxin"/>
</dbReference>
<dbReference type="InterPro" id="IPR013321">
    <property type="entry name" value="Arc_rbn_hlx_hlx"/>
</dbReference>
<dbReference type="EMBL" id="BANJ01000074">
    <property type="protein sequence ID" value="GAO00954.1"/>
    <property type="molecule type" value="Genomic_DNA"/>
</dbReference>
<dbReference type="InterPro" id="IPR010985">
    <property type="entry name" value="Ribbon_hlx_hlx"/>
</dbReference>
<dbReference type="Gene3D" id="1.10.1220.10">
    <property type="entry name" value="Met repressor-like"/>
    <property type="match status" value="1"/>
</dbReference>
<comment type="caution">
    <text evidence="2">The sequence shown here is derived from an EMBL/GenBank/DDBJ whole genome shotgun (WGS) entry which is preliminary data.</text>
</comment>
<evidence type="ECO:0000259" key="1">
    <source>
        <dbReference type="Pfam" id="PF01402"/>
    </source>
</evidence>
<evidence type="ECO:0000313" key="2">
    <source>
        <dbReference type="EMBL" id="GAO00954.1"/>
    </source>
</evidence>
<name>A0A0D6QC88_KOMXY</name>
<dbReference type="GO" id="GO:0006355">
    <property type="term" value="P:regulation of DNA-templated transcription"/>
    <property type="evidence" value="ECO:0007669"/>
    <property type="project" value="InterPro"/>
</dbReference>
<gene>
    <name evidence="2" type="ORF">Gxy13693_074_001</name>
</gene>
<dbReference type="Proteomes" id="UP000032683">
    <property type="component" value="Unassembled WGS sequence"/>
</dbReference>
<dbReference type="PANTHER" id="PTHR40688">
    <property type="match status" value="1"/>
</dbReference>
<dbReference type="Pfam" id="PF01402">
    <property type="entry name" value="RHH_1"/>
    <property type="match status" value="1"/>
</dbReference>
<protein>
    <submittedName>
        <fullName evidence="2">Transcriptional regulator CopG</fullName>
    </submittedName>
</protein>
<feature type="domain" description="Ribbon-helix-helix protein CopG" evidence="1">
    <location>
        <begin position="12"/>
        <end position="50"/>
    </location>
</feature>
<organism evidence="2 3">
    <name type="scientific">Komagataeibacter xylinus NBRC 13693</name>
    <dbReference type="NCBI Taxonomy" id="1234668"/>
    <lineage>
        <taxon>Bacteria</taxon>
        <taxon>Pseudomonadati</taxon>
        <taxon>Pseudomonadota</taxon>
        <taxon>Alphaproteobacteria</taxon>
        <taxon>Acetobacterales</taxon>
        <taxon>Acetobacteraceae</taxon>
        <taxon>Komagataeibacter</taxon>
    </lineage>
</organism>
<proteinExistence type="predicted"/>
<dbReference type="AlphaFoldDB" id="A0A0D6QC88"/>
<evidence type="ECO:0000313" key="3">
    <source>
        <dbReference type="Proteomes" id="UP000032683"/>
    </source>
</evidence>
<dbReference type="PANTHER" id="PTHR40688:SF2">
    <property type="entry name" value="RIBBON-HELIX-HELIX PROTEIN COPG DOMAIN-CONTAINING PROTEIN"/>
    <property type="match status" value="1"/>
</dbReference>
<dbReference type="SUPFAM" id="SSF47598">
    <property type="entry name" value="Ribbon-helix-helix"/>
    <property type="match status" value="1"/>
</dbReference>
<accession>A0A0D6QC88</accession>